<dbReference type="PANTHER" id="PTHR42718:SF46">
    <property type="entry name" value="BLR6921 PROTEIN"/>
    <property type="match status" value="1"/>
</dbReference>
<feature type="transmembrane region" description="Helical" evidence="7">
    <location>
        <begin position="274"/>
        <end position="293"/>
    </location>
</feature>
<evidence type="ECO:0000256" key="1">
    <source>
        <dbReference type="ARBA" id="ARBA00004651"/>
    </source>
</evidence>
<dbReference type="InterPro" id="IPR011701">
    <property type="entry name" value="MFS"/>
</dbReference>
<feature type="transmembrane region" description="Helical" evidence="7">
    <location>
        <begin position="86"/>
        <end position="109"/>
    </location>
</feature>
<feature type="transmembrane region" description="Helical" evidence="7">
    <location>
        <begin position="403"/>
        <end position="424"/>
    </location>
</feature>
<feature type="domain" description="Major facilitator superfamily (MFS) profile" evidence="8">
    <location>
        <begin position="20"/>
        <end position="467"/>
    </location>
</feature>
<dbReference type="InterPro" id="IPR020846">
    <property type="entry name" value="MFS_dom"/>
</dbReference>
<dbReference type="PROSITE" id="PS50850">
    <property type="entry name" value="MFS"/>
    <property type="match status" value="1"/>
</dbReference>
<evidence type="ECO:0000256" key="2">
    <source>
        <dbReference type="ARBA" id="ARBA00022448"/>
    </source>
</evidence>
<dbReference type="Proteomes" id="UP000629365">
    <property type="component" value="Unassembled WGS sequence"/>
</dbReference>
<proteinExistence type="predicted"/>
<dbReference type="Gene3D" id="1.20.1720.10">
    <property type="entry name" value="Multidrug resistance protein D"/>
    <property type="match status" value="1"/>
</dbReference>
<comment type="subcellular location">
    <subcellularLocation>
        <location evidence="1">Cell membrane</location>
        <topology evidence="1">Multi-pass membrane protein</topology>
    </subcellularLocation>
</comment>
<feature type="transmembrane region" description="Helical" evidence="7">
    <location>
        <begin position="305"/>
        <end position="325"/>
    </location>
</feature>
<feature type="transmembrane region" description="Helical" evidence="7">
    <location>
        <begin position="360"/>
        <end position="382"/>
    </location>
</feature>
<keyword evidence="2" id="KW-0813">Transport</keyword>
<keyword evidence="4 7" id="KW-0812">Transmembrane</keyword>
<dbReference type="EMBL" id="BMCM01000001">
    <property type="protein sequence ID" value="GGD66519.1"/>
    <property type="molecule type" value="Genomic_DNA"/>
</dbReference>
<evidence type="ECO:0000259" key="8">
    <source>
        <dbReference type="PROSITE" id="PS50850"/>
    </source>
</evidence>
<dbReference type="Gene3D" id="1.20.1250.20">
    <property type="entry name" value="MFS general substrate transporter like domains"/>
    <property type="match status" value="1"/>
</dbReference>
<feature type="transmembrane region" description="Helical" evidence="7">
    <location>
        <begin position="115"/>
        <end position="134"/>
    </location>
</feature>
<keyword evidence="6 7" id="KW-0472">Membrane</keyword>
<comment type="caution">
    <text evidence="9">The sequence shown here is derived from an EMBL/GenBank/DDBJ whole genome shotgun (WGS) entry which is preliminary data.</text>
</comment>
<feature type="transmembrane region" description="Helical" evidence="7">
    <location>
        <begin position="206"/>
        <end position="225"/>
    </location>
</feature>
<evidence type="ECO:0000256" key="6">
    <source>
        <dbReference type="ARBA" id="ARBA00023136"/>
    </source>
</evidence>
<keyword evidence="5 7" id="KW-1133">Transmembrane helix</keyword>
<evidence type="ECO:0000313" key="10">
    <source>
        <dbReference type="Proteomes" id="UP000629365"/>
    </source>
</evidence>
<dbReference type="Pfam" id="PF07690">
    <property type="entry name" value="MFS_1"/>
    <property type="match status" value="1"/>
</dbReference>
<feature type="transmembrane region" description="Helical" evidence="7">
    <location>
        <begin position="57"/>
        <end position="74"/>
    </location>
</feature>
<evidence type="ECO:0000313" key="9">
    <source>
        <dbReference type="EMBL" id="GGD66519.1"/>
    </source>
</evidence>
<gene>
    <name evidence="9" type="ORF">GCM10007269_07170</name>
</gene>
<feature type="transmembrane region" description="Helical" evidence="7">
    <location>
        <begin position="146"/>
        <end position="170"/>
    </location>
</feature>
<keyword evidence="3" id="KW-1003">Cell membrane</keyword>
<feature type="transmembrane region" description="Helical" evidence="7">
    <location>
        <begin position="444"/>
        <end position="464"/>
    </location>
</feature>
<evidence type="ECO:0000256" key="5">
    <source>
        <dbReference type="ARBA" id="ARBA00022989"/>
    </source>
</evidence>
<feature type="transmembrane region" description="Helical" evidence="7">
    <location>
        <begin position="20"/>
        <end position="45"/>
    </location>
</feature>
<feature type="transmembrane region" description="Helical" evidence="7">
    <location>
        <begin position="176"/>
        <end position="194"/>
    </location>
</feature>
<name>A0ABQ1RGP7_9MICO</name>
<evidence type="ECO:0000256" key="7">
    <source>
        <dbReference type="SAM" id="Phobius"/>
    </source>
</evidence>
<evidence type="ECO:0000256" key="3">
    <source>
        <dbReference type="ARBA" id="ARBA00022475"/>
    </source>
</evidence>
<sequence>MTRTRNPGTKNPGSRNTAAILTVILVSYFMILLDNSVIFTALPSLAVDLGLAPAELAWVQDAYTLVFGGLLLLGARAGDILGRRRVFVFGLAVFSIASLLIALAPTAWILIAARALQGVGAAIVAPSALSLLTASFEGAARDRAVAWYAATAGIGASLGMLVGGAAATLLSWRAGFWINVPIGIAMIVLAPRFLPETPTSPGRFDATGAITSTLGIGALVFALLHGAEDGWGDLLTLASFAAATALLLVFVLAESRAAQPIMPLRLFSSRIRTGAYLVRLTYLGAMIGFFFFTTQFLQGVLGFTAMQAGLAFLPMTLVNFVVAMAIPRLVARVGNTWPLVVGVALTLAGMLWLSRLAPDSAYVTGVALPMLLIGAGQGLAFAPMTTFGISGATTADAGAASGVVNTFHQVGMSLGLGVLVAVAAASDVQGEATETALTGEVSAALTAAAVLLGVALILALALIVPSRPRIPVVGGTVSTSLSTRPTRTLEA</sequence>
<dbReference type="PANTHER" id="PTHR42718">
    <property type="entry name" value="MAJOR FACILITATOR SUPERFAMILY MULTIDRUG TRANSPORTER MFSC"/>
    <property type="match status" value="1"/>
</dbReference>
<reference evidence="10" key="1">
    <citation type="journal article" date="2019" name="Int. J. Syst. Evol. Microbiol.">
        <title>The Global Catalogue of Microorganisms (GCM) 10K type strain sequencing project: providing services to taxonomists for standard genome sequencing and annotation.</title>
        <authorList>
            <consortium name="The Broad Institute Genomics Platform"/>
            <consortium name="The Broad Institute Genome Sequencing Center for Infectious Disease"/>
            <person name="Wu L."/>
            <person name="Ma J."/>
        </authorList>
    </citation>
    <scope>NUCLEOTIDE SEQUENCE [LARGE SCALE GENOMIC DNA]</scope>
    <source>
        <strain evidence="10">CCM 7640</strain>
    </source>
</reference>
<dbReference type="RefSeq" id="WP_188435193.1">
    <property type="nucleotide sequence ID" value="NZ_BMCM01000001.1"/>
</dbReference>
<keyword evidence="10" id="KW-1185">Reference proteome</keyword>
<evidence type="ECO:0000256" key="4">
    <source>
        <dbReference type="ARBA" id="ARBA00022692"/>
    </source>
</evidence>
<dbReference type="SUPFAM" id="SSF103473">
    <property type="entry name" value="MFS general substrate transporter"/>
    <property type="match status" value="1"/>
</dbReference>
<feature type="transmembrane region" description="Helical" evidence="7">
    <location>
        <begin position="337"/>
        <end position="354"/>
    </location>
</feature>
<accession>A0ABQ1RGP7</accession>
<protein>
    <submittedName>
        <fullName evidence="9">MFS transporter</fullName>
    </submittedName>
</protein>
<organism evidence="9 10">
    <name type="scientific">Microbacterium murale</name>
    <dbReference type="NCBI Taxonomy" id="1081040"/>
    <lineage>
        <taxon>Bacteria</taxon>
        <taxon>Bacillati</taxon>
        <taxon>Actinomycetota</taxon>
        <taxon>Actinomycetes</taxon>
        <taxon>Micrococcales</taxon>
        <taxon>Microbacteriaceae</taxon>
        <taxon>Microbacterium</taxon>
    </lineage>
</organism>
<feature type="transmembrane region" description="Helical" evidence="7">
    <location>
        <begin position="231"/>
        <end position="253"/>
    </location>
</feature>
<dbReference type="CDD" id="cd17321">
    <property type="entry name" value="MFS_MMR_MDR_like"/>
    <property type="match status" value="1"/>
</dbReference>
<dbReference type="InterPro" id="IPR036259">
    <property type="entry name" value="MFS_trans_sf"/>
</dbReference>